<evidence type="ECO:0000259" key="22">
    <source>
        <dbReference type="PROSITE" id="PS51278"/>
    </source>
</evidence>
<dbReference type="InterPro" id="IPR017932">
    <property type="entry name" value="GATase_2_dom"/>
</dbReference>
<dbReference type="OrthoDB" id="9758182at2"/>
<dbReference type="Pfam" id="PF04898">
    <property type="entry name" value="Glu_syn_central"/>
    <property type="match status" value="1"/>
</dbReference>
<evidence type="ECO:0000256" key="10">
    <source>
        <dbReference type="ARBA" id="ARBA00022827"/>
    </source>
</evidence>
<evidence type="ECO:0000256" key="5">
    <source>
        <dbReference type="ARBA" id="ARBA00012079"/>
    </source>
</evidence>
<dbReference type="InterPro" id="IPR002932">
    <property type="entry name" value="Glu_synthdom"/>
</dbReference>
<sequence length="1510" mass="164805">MTETAEQFVAAWDANVRALRDVYDPSQEHDACGVGLVAALDGRRRRDVVQAGIDALKAVWHRGAVDADGKTGDGAGIHVEIPRDFFVACIETNGDTVKPGPIGVGQVFMPKTDLSAQERCRQIVETEILNFGYAIYGWRQVPIDVSCIGEKANATRPEIEQIMIFSPHPVTEEQFERDLYVIRRRIEQEAIAAQISDLYFCSLSCRSIIYKGLFLAESLTVFYPDLLDPRFTSRFAIYHQRYSTNTFPMWKLAQPFRTLAHNGEINTLSGNINWMKSHETRLANERLGRWIDDIKPVIQAGSSDTAALDAVFELLVQAGRDAPMAKAMLIPASIGQDRTMKQSHRDMFLYCNAVMEPWDGPAAVCATDGRWVIAGLDRNGLRPLRYMVTSDDLLVVGSETGMVHFDPGTVIERGRVGPGQTIGVDLETRRFLRDDELKDMLAGRHPYGEWVGRITNIDSIVRTDAPEPVLNDSETLRRRQLSMGFTLEELELILHPMVEDAQEATGSMGDDTPIAVLSEGYRGLHHYFRQAFSQVTNPPIDSLRETRVMTLKTRLGNLGNVLDQDSSQLVLLQLESPVLSNAEFQAMRDYMGASACVVDCTFAVSDGEAGLRGALERIRRQAEDGVRAGCTHVILTDEAMGPERAAIPMILATAGVHTHLTRQSLRTFTSLNVRAAECMDVHYFAVLIGVGATTINAYLAQDSIADRHRRGLFGDLSLKACVQRYKKAIDKGLLKTMSKMGISVISSYRGGCNFEAIGLSRALVAEFFPGMQSRISGIGLAGIARKVLELHATAWGSDAVTLPVGGIYKLRRRGETHAFDGGLIHMLQSAVGSDSYQQYRRYADAVRRQPPIAPRDLLEFRFDLCKPISIDEVESITEIRKHLVAPGISLGALSPEAHETLSIAMNRIGARSDSGEGGEDPERSKPRANGDNASSAIKQIASGRFGVTAEYLNNCREIEIKVAQGAKPGEGGQLPGFKVTELIAKLRHSTPGVMLISPPPHHDIYSIEDLAQLIYDLKQINPDATVCVKLVSRSGIGTIAAGVAKAKADAIMISGHAGGTGASPQTSVKYAGLPWEMGLSEAHQVLMLNRLRHRVKLRTDGGIKTGRDVVIAAMLGAEEFGIGTASLVAMGCIMVRQCHSNTCPVGVCSQDPKLRAKFEGTPEKVINLFSFIAEDVRGILAELGFRRLTDIIGRTDLLHQVSRGSDMLDDLDLNPLLVQADPGPYARYCTLQGRNEVPETLDAEMIADAAPLFERSEKMQLQYTVRNTHRAVGTKISSRIVRQYGMKGLAPGHLLVRLRGSAGQSLGAFGVQGLKIEVMGDANDYVGKGLSGAAIVVRPPPSSTLVTQANTIIGNTVLYGATAGTLFAAGQAGERFAVRNSGAEAVVEGAGSNACEYMTGGTVVILGPVGDNFGAGFTGGMAFLYDPEDLFEVRVNPDTLVWQRIANPHWEGVLRGLIERHVAETHSRYAEKLLHDWQQTLGQVWQVVPKDYVRHLKVPLDSGEAAARRA</sequence>
<keyword evidence="7" id="KW-0285">Flavoprotein</keyword>
<dbReference type="GO" id="GO:0051538">
    <property type="term" value="F:3 iron, 4 sulfur cluster binding"/>
    <property type="evidence" value="ECO:0007669"/>
    <property type="project" value="UniProtKB-KW"/>
</dbReference>
<evidence type="ECO:0000256" key="14">
    <source>
        <dbReference type="ARBA" id="ARBA00023014"/>
    </source>
</evidence>
<keyword evidence="13" id="KW-0408">Iron</keyword>
<comment type="caution">
    <text evidence="23">The sequence shown here is derived from an EMBL/GenBank/DDBJ whole genome shotgun (WGS) entry which is preliminary data.</text>
</comment>
<dbReference type="SUPFAM" id="SSF51395">
    <property type="entry name" value="FMN-linked oxidoreductases"/>
    <property type="match status" value="1"/>
</dbReference>
<evidence type="ECO:0000256" key="8">
    <source>
        <dbReference type="ARBA" id="ARBA00022643"/>
    </source>
</evidence>
<comment type="cofactor">
    <cofactor evidence="3">
        <name>FAD</name>
        <dbReference type="ChEBI" id="CHEBI:57692"/>
    </cofactor>
</comment>
<reference evidence="23 24" key="1">
    <citation type="submission" date="2012-11" db="EMBL/GenBank/DDBJ databases">
        <title>Whole genome sequence of Acidisphaera rubrifaciens HS-AP3.</title>
        <authorList>
            <person name="Azuma Y."/>
            <person name="Higashiura N."/>
            <person name="Hirakawa H."/>
            <person name="Matsushita K."/>
        </authorList>
    </citation>
    <scope>NUCLEOTIDE SEQUENCE [LARGE SCALE GENOMIC DNA]</scope>
    <source>
        <strain evidence="23 24">HS-AP3</strain>
    </source>
</reference>
<dbReference type="InterPro" id="IPR006982">
    <property type="entry name" value="Glu_synth_centr_N"/>
</dbReference>
<keyword evidence="12" id="KW-0560">Oxidoreductase</keyword>
<dbReference type="InterPro" id="IPR013785">
    <property type="entry name" value="Aldolase_TIM"/>
</dbReference>
<dbReference type="Pfam" id="PF01645">
    <property type="entry name" value="Glu_synthase"/>
    <property type="match status" value="1"/>
</dbReference>
<evidence type="ECO:0000256" key="2">
    <source>
        <dbReference type="ARBA" id="ARBA00001927"/>
    </source>
</evidence>
<protein>
    <recommendedName>
        <fullName evidence="19">Glutamate synthase [NADPH] large chain</fullName>
        <ecNumber evidence="5">1.4.1.13</ecNumber>
    </recommendedName>
    <alternativeName>
        <fullName evidence="20">Glutamate synthase subunit alpha</fullName>
    </alternativeName>
</protein>
<comment type="pathway">
    <text evidence="17">Amino-acid biosynthesis; L-glutamate biosynthesis via GLT pathway; L-glutamate from 2-oxoglutarate and L-glutamine (NADP(+) route): step 1/1.</text>
</comment>
<evidence type="ECO:0000256" key="16">
    <source>
        <dbReference type="ARBA" id="ARBA00023291"/>
    </source>
</evidence>
<proteinExistence type="inferred from homology"/>
<dbReference type="Gene3D" id="3.60.20.10">
    <property type="entry name" value="Glutamine Phosphoribosylpyrophosphate, subunit 1, domain 1"/>
    <property type="match status" value="1"/>
</dbReference>
<keyword evidence="14" id="KW-0411">Iron-sulfur</keyword>
<comment type="similarity">
    <text evidence="4">Belongs to the glutamate synthase family.</text>
</comment>
<dbReference type="InterPro" id="IPR002489">
    <property type="entry name" value="Glu_synth_asu_C"/>
</dbReference>
<dbReference type="EC" id="1.4.1.13" evidence="5"/>
<keyword evidence="16" id="KW-0003">3Fe-4S</keyword>
<feature type="domain" description="Glutamine amidotransferase type-2" evidence="22">
    <location>
        <begin position="32"/>
        <end position="427"/>
    </location>
</feature>
<evidence type="ECO:0000256" key="1">
    <source>
        <dbReference type="ARBA" id="ARBA00001917"/>
    </source>
</evidence>
<dbReference type="Gene3D" id="2.160.20.60">
    <property type="entry name" value="Glutamate synthase, alpha subunit, C-terminal domain"/>
    <property type="match status" value="1"/>
</dbReference>
<name>A0A0D6P5Y4_9PROT</name>
<dbReference type="Pfam" id="PF01493">
    <property type="entry name" value="GXGXG"/>
    <property type="match status" value="1"/>
</dbReference>
<dbReference type="Proteomes" id="UP000032680">
    <property type="component" value="Unassembled WGS sequence"/>
</dbReference>
<organism evidence="23 24">
    <name type="scientific">Acidisphaera rubrifaciens HS-AP3</name>
    <dbReference type="NCBI Taxonomy" id="1231350"/>
    <lineage>
        <taxon>Bacteria</taxon>
        <taxon>Pseudomonadati</taxon>
        <taxon>Pseudomonadota</taxon>
        <taxon>Alphaproteobacteria</taxon>
        <taxon>Acetobacterales</taxon>
        <taxon>Acetobacteraceae</taxon>
        <taxon>Acidisphaera</taxon>
    </lineage>
</organism>
<evidence type="ECO:0000256" key="13">
    <source>
        <dbReference type="ARBA" id="ARBA00023004"/>
    </source>
</evidence>
<evidence type="ECO:0000256" key="21">
    <source>
        <dbReference type="SAM" id="MobiDB-lite"/>
    </source>
</evidence>
<keyword evidence="9" id="KW-0479">Metal-binding</keyword>
<dbReference type="InterPro" id="IPR036485">
    <property type="entry name" value="Glu_synth_asu_C_sf"/>
</dbReference>
<dbReference type="Pfam" id="PF00310">
    <property type="entry name" value="GATase_2"/>
    <property type="match status" value="1"/>
</dbReference>
<dbReference type="PROSITE" id="PS51278">
    <property type="entry name" value="GATASE_TYPE_2"/>
    <property type="match status" value="1"/>
</dbReference>
<dbReference type="NCBIfam" id="NF008730">
    <property type="entry name" value="PRK11750.1"/>
    <property type="match status" value="1"/>
</dbReference>
<dbReference type="CDD" id="cd02808">
    <property type="entry name" value="GltS_FMN"/>
    <property type="match status" value="1"/>
</dbReference>
<dbReference type="CDD" id="cd00982">
    <property type="entry name" value="gltB_C"/>
    <property type="match status" value="1"/>
</dbReference>
<evidence type="ECO:0000256" key="19">
    <source>
        <dbReference type="ARBA" id="ARBA00072108"/>
    </source>
</evidence>
<dbReference type="FunFam" id="2.160.20.60:FF:000001">
    <property type="entry name" value="Glutamate synthase, large subunit"/>
    <property type="match status" value="1"/>
</dbReference>
<dbReference type="CDD" id="cd00713">
    <property type="entry name" value="GltS"/>
    <property type="match status" value="1"/>
</dbReference>
<evidence type="ECO:0000256" key="12">
    <source>
        <dbReference type="ARBA" id="ARBA00023002"/>
    </source>
</evidence>
<evidence type="ECO:0000256" key="17">
    <source>
        <dbReference type="ARBA" id="ARBA00037898"/>
    </source>
</evidence>
<comment type="catalytic activity">
    <reaction evidence="18">
        <text>2 L-glutamate + NADP(+) = L-glutamine + 2-oxoglutarate + NADPH + H(+)</text>
        <dbReference type="Rhea" id="RHEA:15501"/>
        <dbReference type="ChEBI" id="CHEBI:15378"/>
        <dbReference type="ChEBI" id="CHEBI:16810"/>
        <dbReference type="ChEBI" id="CHEBI:29985"/>
        <dbReference type="ChEBI" id="CHEBI:57783"/>
        <dbReference type="ChEBI" id="CHEBI:58349"/>
        <dbReference type="ChEBI" id="CHEBI:58359"/>
        <dbReference type="EC" id="1.4.1.13"/>
    </reaction>
</comment>
<evidence type="ECO:0000256" key="20">
    <source>
        <dbReference type="ARBA" id="ARBA00079921"/>
    </source>
</evidence>
<evidence type="ECO:0000256" key="15">
    <source>
        <dbReference type="ARBA" id="ARBA00023164"/>
    </source>
</evidence>
<dbReference type="SUPFAM" id="SSF69336">
    <property type="entry name" value="Alpha subunit of glutamate synthase, C-terminal domain"/>
    <property type="match status" value="1"/>
</dbReference>
<dbReference type="GO" id="GO:0019676">
    <property type="term" value="P:ammonia assimilation cycle"/>
    <property type="evidence" value="ECO:0007669"/>
    <property type="project" value="TreeGrafter"/>
</dbReference>
<dbReference type="GO" id="GO:0046872">
    <property type="term" value="F:metal ion binding"/>
    <property type="evidence" value="ECO:0007669"/>
    <property type="project" value="UniProtKB-KW"/>
</dbReference>
<dbReference type="GO" id="GO:0004355">
    <property type="term" value="F:glutamate synthase (NADPH) activity"/>
    <property type="evidence" value="ECO:0007669"/>
    <property type="project" value="UniProtKB-EC"/>
</dbReference>
<evidence type="ECO:0000256" key="6">
    <source>
        <dbReference type="ARBA" id="ARBA00022605"/>
    </source>
</evidence>
<evidence type="ECO:0000256" key="3">
    <source>
        <dbReference type="ARBA" id="ARBA00001974"/>
    </source>
</evidence>
<keyword evidence="11" id="KW-0315">Glutamine amidotransferase</keyword>
<evidence type="ECO:0000256" key="11">
    <source>
        <dbReference type="ARBA" id="ARBA00022962"/>
    </source>
</evidence>
<evidence type="ECO:0000313" key="24">
    <source>
        <dbReference type="Proteomes" id="UP000032680"/>
    </source>
</evidence>
<evidence type="ECO:0000256" key="7">
    <source>
        <dbReference type="ARBA" id="ARBA00022630"/>
    </source>
</evidence>
<dbReference type="GO" id="GO:0006537">
    <property type="term" value="P:glutamate biosynthetic process"/>
    <property type="evidence" value="ECO:0007669"/>
    <property type="project" value="UniProtKB-KW"/>
</dbReference>
<comment type="cofactor">
    <cofactor evidence="1">
        <name>FMN</name>
        <dbReference type="ChEBI" id="CHEBI:58210"/>
    </cofactor>
</comment>
<evidence type="ECO:0000313" key="23">
    <source>
        <dbReference type="EMBL" id="GAN76289.1"/>
    </source>
</evidence>
<feature type="region of interest" description="Disordered" evidence="21">
    <location>
        <begin position="907"/>
        <end position="934"/>
    </location>
</feature>
<evidence type="ECO:0000256" key="9">
    <source>
        <dbReference type="ARBA" id="ARBA00022723"/>
    </source>
</evidence>
<dbReference type="FunFam" id="3.60.20.10:FF:000001">
    <property type="entry name" value="Glutamate synthase, large subunit"/>
    <property type="match status" value="1"/>
</dbReference>
<keyword evidence="24" id="KW-1185">Reference proteome</keyword>
<evidence type="ECO:0000256" key="18">
    <source>
        <dbReference type="ARBA" id="ARBA00048151"/>
    </source>
</evidence>
<keyword evidence="10" id="KW-0274">FAD</keyword>
<comment type="cofactor">
    <cofactor evidence="2">
        <name>[3Fe-4S] cluster</name>
        <dbReference type="ChEBI" id="CHEBI:21137"/>
    </cofactor>
</comment>
<dbReference type="PANTHER" id="PTHR11938:SF133">
    <property type="entry name" value="GLUTAMATE SYNTHASE (NADH)"/>
    <property type="match status" value="1"/>
</dbReference>
<dbReference type="FunFam" id="3.20.20.70:FF:000097">
    <property type="entry name" value="Glutamate synthase, large subunit"/>
    <property type="match status" value="1"/>
</dbReference>
<dbReference type="PANTHER" id="PTHR11938">
    <property type="entry name" value="FAD NADPH DEHYDROGENASE/OXIDOREDUCTASE"/>
    <property type="match status" value="1"/>
</dbReference>
<dbReference type="RefSeq" id="WP_048860090.1">
    <property type="nucleotide sequence ID" value="NZ_BANB01000083.1"/>
</dbReference>
<keyword evidence="6" id="KW-0028">Amino-acid biosynthesis</keyword>
<dbReference type="EMBL" id="BANB01000083">
    <property type="protein sequence ID" value="GAN76289.1"/>
    <property type="molecule type" value="Genomic_DNA"/>
</dbReference>
<dbReference type="InterPro" id="IPR029055">
    <property type="entry name" value="Ntn_hydrolases_N"/>
</dbReference>
<accession>A0A0D6P5Y4</accession>
<dbReference type="Gene3D" id="3.20.20.70">
    <property type="entry name" value="Aldolase class I"/>
    <property type="match status" value="2"/>
</dbReference>
<keyword evidence="8" id="KW-0288">FMN</keyword>
<keyword evidence="15" id="KW-0314">Glutamate biosynthesis</keyword>
<gene>
    <name evidence="23" type="ORF">Asru_0083_06</name>
</gene>
<evidence type="ECO:0000256" key="4">
    <source>
        <dbReference type="ARBA" id="ARBA00009716"/>
    </source>
</evidence>
<dbReference type="SUPFAM" id="SSF56235">
    <property type="entry name" value="N-terminal nucleophile aminohydrolases (Ntn hydrolases)"/>
    <property type="match status" value="1"/>
</dbReference>
<dbReference type="InterPro" id="IPR050711">
    <property type="entry name" value="ET-N_metabolism_enzyme"/>
</dbReference>